<evidence type="ECO:0000313" key="4">
    <source>
        <dbReference type="Proteomes" id="UP000233837"/>
    </source>
</evidence>
<keyword evidence="1" id="KW-0812">Transmembrane</keyword>
<protein>
    <submittedName>
        <fullName evidence="3">Putative mitochondrial protein</fullName>
    </submittedName>
</protein>
<keyword evidence="1" id="KW-1133">Transmembrane helix</keyword>
<dbReference type="EMBL" id="KZ501954">
    <property type="protein sequence ID" value="PKU86147.1"/>
    <property type="molecule type" value="Genomic_DNA"/>
</dbReference>
<dbReference type="InterPro" id="IPR000477">
    <property type="entry name" value="RT_dom"/>
</dbReference>
<accession>A0A2I0XDZ4</accession>
<evidence type="ECO:0000259" key="2">
    <source>
        <dbReference type="PROSITE" id="PS50878"/>
    </source>
</evidence>
<reference evidence="3 4" key="2">
    <citation type="journal article" date="2017" name="Nature">
        <title>The Apostasia genome and the evolution of orchids.</title>
        <authorList>
            <person name="Zhang G.Q."/>
            <person name="Liu K.W."/>
            <person name="Li Z."/>
            <person name="Lohaus R."/>
            <person name="Hsiao Y.Y."/>
            <person name="Niu S.C."/>
            <person name="Wang J.Y."/>
            <person name="Lin Y.C."/>
            <person name="Xu Q."/>
            <person name="Chen L.J."/>
            <person name="Yoshida K."/>
            <person name="Fujiwara S."/>
            <person name="Wang Z.W."/>
            <person name="Zhang Y.Q."/>
            <person name="Mitsuda N."/>
            <person name="Wang M."/>
            <person name="Liu G.H."/>
            <person name="Pecoraro L."/>
            <person name="Huang H.X."/>
            <person name="Xiao X.J."/>
            <person name="Lin M."/>
            <person name="Wu X.Y."/>
            <person name="Wu W.L."/>
            <person name="Chen Y.Y."/>
            <person name="Chang S.B."/>
            <person name="Sakamoto S."/>
            <person name="Ohme-Takagi M."/>
            <person name="Yagi M."/>
            <person name="Zeng S.J."/>
            <person name="Shen C.Y."/>
            <person name="Yeh C.M."/>
            <person name="Luo Y.B."/>
            <person name="Tsai W.C."/>
            <person name="Van de Peer Y."/>
            <person name="Liu Z.J."/>
        </authorList>
    </citation>
    <scope>NUCLEOTIDE SEQUENCE [LARGE SCALE GENOMIC DNA]</scope>
    <source>
        <tissue evidence="3">The whole plant</tissue>
    </source>
</reference>
<reference evidence="3 4" key="1">
    <citation type="journal article" date="2016" name="Sci. Rep.">
        <title>The Dendrobium catenatum Lindl. genome sequence provides insights into polysaccharide synthase, floral development and adaptive evolution.</title>
        <authorList>
            <person name="Zhang G.Q."/>
            <person name="Xu Q."/>
            <person name="Bian C."/>
            <person name="Tsai W.C."/>
            <person name="Yeh C.M."/>
            <person name="Liu K.W."/>
            <person name="Yoshida K."/>
            <person name="Zhang L.S."/>
            <person name="Chang S.B."/>
            <person name="Chen F."/>
            <person name="Shi Y."/>
            <person name="Su Y.Y."/>
            <person name="Zhang Y.Q."/>
            <person name="Chen L.J."/>
            <person name="Yin Y."/>
            <person name="Lin M."/>
            <person name="Huang H."/>
            <person name="Deng H."/>
            <person name="Wang Z.W."/>
            <person name="Zhu S.L."/>
            <person name="Zhao X."/>
            <person name="Deng C."/>
            <person name="Niu S.C."/>
            <person name="Huang J."/>
            <person name="Wang M."/>
            <person name="Liu G.H."/>
            <person name="Yang H.J."/>
            <person name="Xiao X.J."/>
            <person name="Hsiao Y.Y."/>
            <person name="Wu W.L."/>
            <person name="Chen Y.Y."/>
            <person name="Mitsuda N."/>
            <person name="Ohme-Takagi M."/>
            <person name="Luo Y.B."/>
            <person name="Van de Peer Y."/>
            <person name="Liu Z.J."/>
        </authorList>
    </citation>
    <scope>NUCLEOTIDE SEQUENCE [LARGE SCALE GENOMIC DNA]</scope>
    <source>
        <tissue evidence="3">The whole plant</tissue>
    </source>
</reference>
<evidence type="ECO:0000256" key="1">
    <source>
        <dbReference type="SAM" id="Phobius"/>
    </source>
</evidence>
<dbReference type="InterPro" id="IPR043502">
    <property type="entry name" value="DNA/RNA_pol_sf"/>
</dbReference>
<dbReference type="STRING" id="906689.A0A2I0XDZ4"/>
<feature type="domain" description="Reverse transcriptase" evidence="2">
    <location>
        <begin position="159"/>
        <end position="438"/>
    </location>
</feature>
<feature type="transmembrane region" description="Helical" evidence="1">
    <location>
        <begin position="518"/>
        <end position="544"/>
    </location>
</feature>
<dbReference type="Pfam" id="PF00078">
    <property type="entry name" value="RVT_1"/>
    <property type="match status" value="1"/>
</dbReference>
<proteinExistence type="predicted"/>
<dbReference type="SUPFAM" id="SSF56672">
    <property type="entry name" value="DNA/RNA polymerases"/>
    <property type="match status" value="1"/>
</dbReference>
<dbReference type="AlphaFoldDB" id="A0A2I0XDZ4"/>
<gene>
    <name evidence="3" type="ORF">MA16_Dca001978</name>
</gene>
<evidence type="ECO:0000313" key="3">
    <source>
        <dbReference type="EMBL" id="PKU86147.1"/>
    </source>
</evidence>
<dbReference type="CDD" id="cd01650">
    <property type="entry name" value="RT_nLTR_like"/>
    <property type="match status" value="1"/>
</dbReference>
<keyword evidence="4" id="KW-1185">Reference proteome</keyword>
<dbReference type="PANTHER" id="PTHR31635:SF196">
    <property type="entry name" value="REVERSE TRANSCRIPTASE DOMAIN-CONTAINING PROTEIN-RELATED"/>
    <property type="match status" value="1"/>
</dbReference>
<organism evidence="3 4">
    <name type="scientific">Dendrobium catenatum</name>
    <dbReference type="NCBI Taxonomy" id="906689"/>
    <lineage>
        <taxon>Eukaryota</taxon>
        <taxon>Viridiplantae</taxon>
        <taxon>Streptophyta</taxon>
        <taxon>Embryophyta</taxon>
        <taxon>Tracheophyta</taxon>
        <taxon>Spermatophyta</taxon>
        <taxon>Magnoliopsida</taxon>
        <taxon>Liliopsida</taxon>
        <taxon>Asparagales</taxon>
        <taxon>Orchidaceae</taxon>
        <taxon>Epidendroideae</taxon>
        <taxon>Malaxideae</taxon>
        <taxon>Dendrobiinae</taxon>
        <taxon>Dendrobium</taxon>
    </lineage>
</organism>
<dbReference type="Proteomes" id="UP000233837">
    <property type="component" value="Unassembled WGS sequence"/>
</dbReference>
<sequence length="559" mass="63954">MALLNQAKNSLLLLQCQEECYWSQKSNTKFLLEGDRNTKFFHALANKKKTRSHIHKIIDMNGTVLTTNESICNSGVNYFQHIFNSSTDCMPITNPYLIPKLITEDENVMLCHTPTEDEILNVIKDLNSNAVADPDGFTTKFFQDNWDIIKEDVINAVEDFFAGNSYPKFFSSTNIVLIPKKDGPKHWQDFRPISLCTFLNKVNSKIIAKRLINILPNIISLNQTGYVKGRSIFDNVLLAQEITHDINVKVKGGNVIFKLDVSKAYDNINWNFLYKILSLFGFNNLFISLIKNSIENCYFSVIINGKHNGFFKSSKGLRQGDTMSPALFIIAMEYLSRGLNDLFLRNQRLNFRTIRGFPISHLSFADYFILFTNGSINNITLLLNFLVSFYNQSGLSINKEKSSFIVGKSINHNRTNAIQRICDFQHKDLPITYLGTPIYKGKKRNFLFDNIFSKIDKILNNWSSNFLSYGGRLILIKSVLNSMPIYLFHTLLPSTSTCVKLERIFNKFFWVPLLTTKAFIGLLGTRIVVFYLNVVLVAIPYLILPKLSLLNYGSLLDLI</sequence>
<dbReference type="PANTHER" id="PTHR31635">
    <property type="entry name" value="REVERSE TRANSCRIPTASE DOMAIN-CONTAINING PROTEIN-RELATED"/>
    <property type="match status" value="1"/>
</dbReference>
<keyword evidence="1" id="KW-0472">Membrane</keyword>
<name>A0A2I0XDZ4_9ASPA</name>
<dbReference type="PROSITE" id="PS50878">
    <property type="entry name" value="RT_POL"/>
    <property type="match status" value="1"/>
</dbReference>